<feature type="compositionally biased region" description="Basic and acidic residues" evidence="1">
    <location>
        <begin position="1"/>
        <end position="23"/>
    </location>
</feature>
<sequence length="352" mass="41518">MGGLENKRELDDVEATKDEESKSSDQVTECDISARKQKKKNDKQKEKRQLRLEGDVEGDEEKHQSISDNKENIKSKKKKKQKEDSKMQKSKDKKSKKEDEADLMRTLVNNDYYKAANYFLDNFSTFEPHEFVTKKQFLTYLHYLAQREDISEELKKFPDIYNCFNWFNEGSLRQDDLTDVEEIINDNIFLPEYMYDLKLKILKRCLATKKFDLKRLSRIYGSEYEVKEILKQVEYTTSENGWLKLANPESQILPLFTASIRRVVEHEPIVSAQSNKKSKSLSEANSILKGKEVLTKWKNFNDLVQAQLTIWKQEQKRIPMHSLRDDNTIHGETNVHTLIDRNVFMPKKTIQK</sequence>
<dbReference type="EnsemblMetazoa" id="SMAR005339-RA">
    <property type="protein sequence ID" value="SMAR005339-PA"/>
    <property type="gene ID" value="SMAR005339"/>
</dbReference>
<feature type="region of interest" description="Disordered" evidence="1">
    <location>
        <begin position="1"/>
        <end position="99"/>
    </location>
</feature>
<dbReference type="AlphaFoldDB" id="T1IVY3"/>
<evidence type="ECO:0000256" key="1">
    <source>
        <dbReference type="SAM" id="MobiDB-lite"/>
    </source>
</evidence>
<reference evidence="3" key="1">
    <citation type="submission" date="2011-05" db="EMBL/GenBank/DDBJ databases">
        <authorList>
            <person name="Richards S.R."/>
            <person name="Qu J."/>
            <person name="Jiang H."/>
            <person name="Jhangiani S.N."/>
            <person name="Agravi P."/>
            <person name="Goodspeed R."/>
            <person name="Gross S."/>
            <person name="Mandapat C."/>
            <person name="Jackson L."/>
            <person name="Mathew T."/>
            <person name="Pu L."/>
            <person name="Thornton R."/>
            <person name="Saada N."/>
            <person name="Wilczek-Boney K.B."/>
            <person name="Lee S."/>
            <person name="Kovar C."/>
            <person name="Wu Y."/>
            <person name="Scherer S.E."/>
            <person name="Worley K.C."/>
            <person name="Muzny D.M."/>
            <person name="Gibbs R."/>
        </authorList>
    </citation>
    <scope>NUCLEOTIDE SEQUENCE</scope>
    <source>
        <strain evidence="3">Brora</strain>
    </source>
</reference>
<dbReference type="Proteomes" id="UP000014500">
    <property type="component" value="Unassembled WGS sequence"/>
</dbReference>
<accession>T1IVY3</accession>
<dbReference type="EMBL" id="AFFK01019798">
    <property type="status" value="NOT_ANNOTATED_CDS"/>
    <property type="molecule type" value="Genomic_DNA"/>
</dbReference>
<organism evidence="2 3">
    <name type="scientific">Strigamia maritima</name>
    <name type="common">European centipede</name>
    <name type="synonym">Geophilus maritimus</name>
    <dbReference type="NCBI Taxonomy" id="126957"/>
    <lineage>
        <taxon>Eukaryota</taxon>
        <taxon>Metazoa</taxon>
        <taxon>Ecdysozoa</taxon>
        <taxon>Arthropoda</taxon>
        <taxon>Myriapoda</taxon>
        <taxon>Chilopoda</taxon>
        <taxon>Pleurostigmophora</taxon>
        <taxon>Geophilomorpha</taxon>
        <taxon>Linotaeniidae</taxon>
        <taxon>Strigamia</taxon>
    </lineage>
</organism>
<keyword evidence="3" id="KW-1185">Reference proteome</keyword>
<reference evidence="2" key="2">
    <citation type="submission" date="2015-02" db="UniProtKB">
        <authorList>
            <consortium name="EnsemblMetazoa"/>
        </authorList>
    </citation>
    <scope>IDENTIFICATION</scope>
</reference>
<protein>
    <submittedName>
        <fullName evidence="2">Uncharacterized protein</fullName>
    </submittedName>
</protein>
<evidence type="ECO:0000313" key="3">
    <source>
        <dbReference type="Proteomes" id="UP000014500"/>
    </source>
</evidence>
<evidence type="ECO:0000313" key="2">
    <source>
        <dbReference type="EnsemblMetazoa" id="SMAR005339-PA"/>
    </source>
</evidence>
<feature type="compositionally biased region" description="Basic and acidic residues" evidence="1">
    <location>
        <begin position="81"/>
        <end position="99"/>
    </location>
</feature>
<name>T1IVY3_STRMM</name>
<dbReference type="HOGENOM" id="CLU_788272_0_0_1"/>
<proteinExistence type="predicted"/>
<feature type="compositionally biased region" description="Basic and acidic residues" evidence="1">
    <location>
        <begin position="43"/>
        <end position="74"/>
    </location>
</feature>